<evidence type="ECO:0000256" key="16">
    <source>
        <dbReference type="SAM" id="Phobius"/>
    </source>
</evidence>
<evidence type="ECO:0000313" key="19">
    <source>
        <dbReference type="Proteomes" id="UP000068210"/>
    </source>
</evidence>
<evidence type="ECO:0000256" key="10">
    <source>
        <dbReference type="ARBA" id="ARBA00022777"/>
    </source>
</evidence>
<dbReference type="PRINTS" id="PR00344">
    <property type="entry name" value="BCTRLSENSOR"/>
</dbReference>
<dbReference type="InterPro" id="IPR017055">
    <property type="entry name" value="Sig_transdc_His_kinase_DctB"/>
</dbReference>
<evidence type="ECO:0000256" key="11">
    <source>
        <dbReference type="ARBA" id="ARBA00022840"/>
    </source>
</evidence>
<protein>
    <recommendedName>
        <fullName evidence="15">C4-dicarboxylate transport sensor protein DctB</fullName>
        <ecNumber evidence="3">2.7.13.3</ecNumber>
    </recommendedName>
</protein>
<evidence type="ECO:0000256" key="1">
    <source>
        <dbReference type="ARBA" id="ARBA00000085"/>
    </source>
</evidence>
<feature type="transmembrane region" description="Helical" evidence="16">
    <location>
        <begin position="301"/>
        <end position="320"/>
    </location>
</feature>
<feature type="domain" description="Histidine kinase" evidence="17">
    <location>
        <begin position="370"/>
        <end position="582"/>
    </location>
</feature>
<keyword evidence="5" id="KW-0997">Cell inner membrane</keyword>
<dbReference type="PANTHER" id="PTHR43065:SF46">
    <property type="entry name" value="C4-DICARBOXYLATE TRANSPORT SENSOR PROTEIN DCTB"/>
    <property type="match status" value="1"/>
</dbReference>
<keyword evidence="9" id="KW-0547">Nucleotide-binding</keyword>
<dbReference type="Gene3D" id="3.30.565.10">
    <property type="entry name" value="Histidine kinase-like ATPase, C-terminal domain"/>
    <property type="match status" value="1"/>
</dbReference>
<keyword evidence="8 16" id="KW-0812">Transmembrane</keyword>
<dbReference type="STRING" id="1328314.Achr_25650"/>
<keyword evidence="10 18" id="KW-0418">Kinase</keyword>
<keyword evidence="14 16" id="KW-0472">Membrane</keyword>
<dbReference type="PANTHER" id="PTHR43065">
    <property type="entry name" value="SENSOR HISTIDINE KINASE"/>
    <property type="match status" value="1"/>
</dbReference>
<dbReference type="SUPFAM" id="SSF47384">
    <property type="entry name" value="Homodimeric domain of signal transducing histidine kinase"/>
    <property type="match status" value="1"/>
</dbReference>
<dbReference type="Proteomes" id="UP000068210">
    <property type="component" value="Chromosome"/>
</dbReference>
<dbReference type="Gene3D" id="6.10.250.3020">
    <property type="match status" value="1"/>
</dbReference>
<proteinExistence type="predicted"/>
<comment type="subcellular location">
    <subcellularLocation>
        <location evidence="2">Cell inner membrane</location>
        <topology evidence="2">Multi-pass membrane protein</topology>
    </subcellularLocation>
</comment>
<evidence type="ECO:0000256" key="5">
    <source>
        <dbReference type="ARBA" id="ARBA00022519"/>
    </source>
</evidence>
<reference evidence="18 19" key="1">
    <citation type="journal article" date="2015" name="PLoS ONE">
        <title>Azotobacter Genomes: The Genome of Azotobacter chroococcum NCIMB 8003 (ATCC 4412).</title>
        <authorList>
            <person name="Robson R.L."/>
            <person name="Jones R."/>
            <person name="Robson R.M."/>
            <person name="Schwartz A."/>
            <person name="Richardson T.H."/>
        </authorList>
    </citation>
    <scope>NUCLEOTIDE SEQUENCE [LARGE SCALE GENOMIC DNA]</scope>
    <source>
        <strain evidence="18 19">NCIMB 8003</strain>
    </source>
</reference>
<dbReference type="FunFam" id="1.10.287.130:FF:000049">
    <property type="entry name" value="C4-dicarboxylate transport sensor protein DctB"/>
    <property type="match status" value="1"/>
</dbReference>
<evidence type="ECO:0000313" key="18">
    <source>
        <dbReference type="EMBL" id="AJE21992.1"/>
    </source>
</evidence>
<dbReference type="InterPro" id="IPR003661">
    <property type="entry name" value="HisK_dim/P_dom"/>
</dbReference>
<evidence type="ECO:0000256" key="2">
    <source>
        <dbReference type="ARBA" id="ARBA00004429"/>
    </source>
</evidence>
<dbReference type="SMART" id="SM00387">
    <property type="entry name" value="HATPase_c"/>
    <property type="match status" value="1"/>
</dbReference>
<dbReference type="InterPro" id="IPR004358">
    <property type="entry name" value="Sig_transdc_His_kin-like_C"/>
</dbReference>
<dbReference type="SUPFAM" id="SSF55874">
    <property type="entry name" value="ATPase domain of HSP90 chaperone/DNA topoisomerase II/histidine kinase"/>
    <property type="match status" value="1"/>
</dbReference>
<dbReference type="Pfam" id="PF02518">
    <property type="entry name" value="HATPase_c"/>
    <property type="match status" value="1"/>
</dbReference>
<dbReference type="InterPro" id="IPR036890">
    <property type="entry name" value="HATPase_C_sf"/>
</dbReference>
<comment type="catalytic activity">
    <reaction evidence="1">
        <text>ATP + protein L-histidine = ADP + protein N-phospho-L-histidine.</text>
        <dbReference type="EC" id="2.7.13.3"/>
    </reaction>
</comment>
<keyword evidence="13" id="KW-0902">Two-component regulatory system</keyword>
<evidence type="ECO:0000256" key="9">
    <source>
        <dbReference type="ARBA" id="ARBA00022741"/>
    </source>
</evidence>
<dbReference type="Gene3D" id="3.30.450.20">
    <property type="entry name" value="PAS domain"/>
    <property type="match status" value="2"/>
</dbReference>
<dbReference type="Pfam" id="PF00512">
    <property type="entry name" value="HisKA"/>
    <property type="match status" value="1"/>
</dbReference>
<evidence type="ECO:0000256" key="3">
    <source>
        <dbReference type="ARBA" id="ARBA00012438"/>
    </source>
</evidence>
<sequence>MAFLSARRRMLLAVLAILAGLLASVWLAGRYAERRHWSETAVEARGQLELYAQSLRILVERFRALPAILALDSEIQALLRDAADPLARERLSRRLQRLNREAGAGVIFVLDLQGKAIAASNWQEPGNFVGGNYAFRPYFQGALREGSARYFSVGVTTGVPGYFLSRVVRDADGRILGVLALKLVMEDLQRDWARQTGILLVTDQHAVAILASRPAWRFRTLQGLSPELRARLVDTRRYGDRQLQPLAVRPLRQLDGDAELLGIDGPDGRRDYLRLRQPLADEGWTLQLLREARVPGGAVRGYGLAAAGIWLALAFLFLFLGQRQKNRRLLLRRRAELEQLVEERTAALRQAQDELVQAAKMAALGQMSAALAHEINQPLTAMRMQLGSLQLLLAKNDPAAMRSCLERIDGLLTRMAALTGHLKTFARDTPGGLRERLQPDTVVDHALLLLEARIRQDAVQVLRRRAPQAWVEGNAIRLEQVLVNLLHNALDAMAGKALRELRIELWRDAGDWLLSVADSGGGIAAEHLSRVFEPFFTTKPVGEGLGLGLAVSYGIVRESGGQLEVRNAGDGAQFVIRLPAALPPDTLQPSPQEP</sequence>
<dbReference type="SMART" id="SM00388">
    <property type="entry name" value="HisKA"/>
    <property type="match status" value="1"/>
</dbReference>
<dbReference type="InterPro" id="IPR003594">
    <property type="entry name" value="HATPase_dom"/>
</dbReference>
<dbReference type="KEGG" id="acx:Achr_25650"/>
<evidence type="ECO:0000256" key="15">
    <source>
        <dbReference type="ARBA" id="ARBA00073143"/>
    </source>
</evidence>
<dbReference type="Pfam" id="PF02743">
    <property type="entry name" value="dCache_1"/>
    <property type="match status" value="1"/>
</dbReference>
<evidence type="ECO:0000259" key="17">
    <source>
        <dbReference type="PROSITE" id="PS50109"/>
    </source>
</evidence>
<dbReference type="Gene3D" id="1.10.287.130">
    <property type="match status" value="1"/>
</dbReference>
<dbReference type="GO" id="GO:0005524">
    <property type="term" value="F:ATP binding"/>
    <property type="evidence" value="ECO:0007669"/>
    <property type="project" value="UniProtKB-KW"/>
</dbReference>
<accession>A0A0C4WU86</accession>
<keyword evidence="12 16" id="KW-1133">Transmembrane helix</keyword>
<evidence type="ECO:0000256" key="14">
    <source>
        <dbReference type="ARBA" id="ARBA00023136"/>
    </source>
</evidence>
<dbReference type="InterPro" id="IPR036097">
    <property type="entry name" value="HisK_dim/P_sf"/>
</dbReference>
<keyword evidence="4" id="KW-1003">Cell membrane</keyword>
<dbReference type="InterPro" id="IPR029151">
    <property type="entry name" value="Sensor-like_sf"/>
</dbReference>
<evidence type="ECO:0000256" key="8">
    <source>
        <dbReference type="ARBA" id="ARBA00022692"/>
    </source>
</evidence>
<dbReference type="RefSeq" id="WP_039804948.1">
    <property type="nucleotide sequence ID" value="NZ_CP010415.1"/>
</dbReference>
<gene>
    <name evidence="18" type="primary">dctB</name>
    <name evidence="18" type="ORF">Achr_25650</name>
</gene>
<organism evidence="18 19">
    <name type="scientific">Azotobacter chroococcum NCIMB 8003</name>
    <dbReference type="NCBI Taxonomy" id="1328314"/>
    <lineage>
        <taxon>Bacteria</taxon>
        <taxon>Pseudomonadati</taxon>
        <taxon>Pseudomonadota</taxon>
        <taxon>Gammaproteobacteria</taxon>
        <taxon>Pseudomonadales</taxon>
        <taxon>Pseudomonadaceae</taxon>
        <taxon>Azotobacter</taxon>
    </lineage>
</organism>
<dbReference type="EC" id="2.7.13.3" evidence="3"/>
<dbReference type="PIRSF" id="PIRSF036431">
    <property type="entry name" value="STHK_DctB"/>
    <property type="match status" value="1"/>
</dbReference>
<evidence type="ECO:0000256" key="13">
    <source>
        <dbReference type="ARBA" id="ARBA00023012"/>
    </source>
</evidence>
<keyword evidence="19" id="KW-1185">Reference proteome</keyword>
<dbReference type="AlphaFoldDB" id="A0A0C4WU86"/>
<dbReference type="GO" id="GO:0005886">
    <property type="term" value="C:plasma membrane"/>
    <property type="evidence" value="ECO:0007669"/>
    <property type="project" value="UniProtKB-SubCell"/>
</dbReference>
<dbReference type="EMBL" id="CP010415">
    <property type="protein sequence ID" value="AJE21992.1"/>
    <property type="molecule type" value="Genomic_DNA"/>
</dbReference>
<dbReference type="GO" id="GO:0000155">
    <property type="term" value="F:phosphorelay sensor kinase activity"/>
    <property type="evidence" value="ECO:0007669"/>
    <property type="project" value="InterPro"/>
</dbReference>
<evidence type="ECO:0000256" key="7">
    <source>
        <dbReference type="ARBA" id="ARBA00022679"/>
    </source>
</evidence>
<dbReference type="CDD" id="cd00082">
    <property type="entry name" value="HisKA"/>
    <property type="match status" value="1"/>
</dbReference>
<dbReference type="CDD" id="cd12914">
    <property type="entry name" value="PDC1_DGC_like"/>
    <property type="match status" value="1"/>
</dbReference>
<name>A0A0C4WU86_9GAMM</name>
<evidence type="ECO:0000256" key="6">
    <source>
        <dbReference type="ARBA" id="ARBA00022553"/>
    </source>
</evidence>
<evidence type="ECO:0000256" key="12">
    <source>
        <dbReference type="ARBA" id="ARBA00022989"/>
    </source>
</evidence>
<keyword evidence="7" id="KW-0808">Transferase</keyword>
<dbReference type="InterPro" id="IPR033479">
    <property type="entry name" value="dCache_1"/>
</dbReference>
<dbReference type="SUPFAM" id="SSF103190">
    <property type="entry name" value="Sensory domain-like"/>
    <property type="match status" value="1"/>
</dbReference>
<dbReference type="InterPro" id="IPR005467">
    <property type="entry name" value="His_kinase_dom"/>
</dbReference>
<keyword evidence="6" id="KW-0597">Phosphoprotein</keyword>
<keyword evidence="11" id="KW-0067">ATP-binding</keyword>
<dbReference type="PROSITE" id="PS50109">
    <property type="entry name" value="HIS_KIN"/>
    <property type="match status" value="1"/>
</dbReference>
<evidence type="ECO:0000256" key="4">
    <source>
        <dbReference type="ARBA" id="ARBA00022475"/>
    </source>
</evidence>
<dbReference type="HOGENOM" id="CLU_000445_94_2_6"/>